<dbReference type="STRING" id="1852522.SAMN06295960_1566"/>
<accession>A0A1X7JH24</accession>
<organism evidence="8 9">
    <name type="scientific">Paenibacillus aquistagni</name>
    <dbReference type="NCBI Taxonomy" id="1852522"/>
    <lineage>
        <taxon>Bacteria</taxon>
        <taxon>Bacillati</taxon>
        <taxon>Bacillota</taxon>
        <taxon>Bacilli</taxon>
        <taxon>Bacillales</taxon>
        <taxon>Paenibacillaceae</taxon>
        <taxon>Paenibacillus</taxon>
    </lineage>
</organism>
<evidence type="ECO:0000256" key="6">
    <source>
        <dbReference type="SAM" id="SignalP"/>
    </source>
</evidence>
<evidence type="ECO:0000313" key="8">
    <source>
        <dbReference type="EMBL" id="SMG27196.1"/>
    </source>
</evidence>
<evidence type="ECO:0000256" key="3">
    <source>
        <dbReference type="ARBA" id="ARBA00022448"/>
    </source>
</evidence>
<feature type="region of interest" description="Disordered" evidence="5">
    <location>
        <begin position="31"/>
        <end position="63"/>
    </location>
</feature>
<evidence type="ECO:0000256" key="4">
    <source>
        <dbReference type="ARBA" id="ARBA00022729"/>
    </source>
</evidence>
<dbReference type="AlphaFoldDB" id="A0A1X7JH24"/>
<feature type="chain" id="PRO_5038749433" evidence="6">
    <location>
        <begin position="26"/>
        <end position="338"/>
    </location>
</feature>
<dbReference type="PANTHER" id="PTHR30532:SF1">
    <property type="entry name" value="IRON(3+)-HYDROXAMATE-BINDING PROTEIN FHUD"/>
    <property type="match status" value="1"/>
</dbReference>
<dbReference type="PROSITE" id="PS51257">
    <property type="entry name" value="PROKAR_LIPOPROTEIN"/>
    <property type="match status" value="1"/>
</dbReference>
<reference evidence="8 9" key="1">
    <citation type="submission" date="2017-04" db="EMBL/GenBank/DDBJ databases">
        <authorList>
            <person name="Afonso C.L."/>
            <person name="Miller P.J."/>
            <person name="Scott M.A."/>
            <person name="Spackman E."/>
            <person name="Goraichik I."/>
            <person name="Dimitrov K.M."/>
            <person name="Suarez D.L."/>
            <person name="Swayne D.E."/>
        </authorList>
    </citation>
    <scope>NUCLEOTIDE SEQUENCE [LARGE SCALE GENOMIC DNA]</scope>
    <source>
        <strain evidence="8 9">11</strain>
    </source>
</reference>
<keyword evidence="4 6" id="KW-0732">Signal</keyword>
<dbReference type="GO" id="GO:0030288">
    <property type="term" value="C:outer membrane-bounded periplasmic space"/>
    <property type="evidence" value="ECO:0007669"/>
    <property type="project" value="TreeGrafter"/>
</dbReference>
<dbReference type="Proteomes" id="UP000193834">
    <property type="component" value="Unassembled WGS sequence"/>
</dbReference>
<gene>
    <name evidence="8" type="ORF">SAMN06295960_1566</name>
</gene>
<comment type="similarity">
    <text evidence="2">Belongs to the bacterial solute-binding protein 8 family.</text>
</comment>
<comment type="subcellular location">
    <subcellularLocation>
        <location evidence="1">Cell envelope</location>
    </subcellularLocation>
</comment>
<dbReference type="InterPro" id="IPR002491">
    <property type="entry name" value="ABC_transptr_periplasmic_BD"/>
</dbReference>
<evidence type="ECO:0000259" key="7">
    <source>
        <dbReference type="PROSITE" id="PS50983"/>
    </source>
</evidence>
<feature type="compositionally biased region" description="Polar residues" evidence="5">
    <location>
        <begin position="31"/>
        <end position="60"/>
    </location>
</feature>
<dbReference type="GO" id="GO:1901678">
    <property type="term" value="P:iron coordination entity transport"/>
    <property type="evidence" value="ECO:0007669"/>
    <property type="project" value="UniProtKB-ARBA"/>
</dbReference>
<evidence type="ECO:0000256" key="2">
    <source>
        <dbReference type="ARBA" id="ARBA00008814"/>
    </source>
</evidence>
<evidence type="ECO:0000256" key="5">
    <source>
        <dbReference type="SAM" id="MobiDB-lite"/>
    </source>
</evidence>
<dbReference type="PANTHER" id="PTHR30532">
    <property type="entry name" value="IRON III DICITRATE-BINDING PERIPLASMIC PROTEIN"/>
    <property type="match status" value="1"/>
</dbReference>
<dbReference type="Pfam" id="PF01497">
    <property type="entry name" value="Peripla_BP_2"/>
    <property type="match status" value="1"/>
</dbReference>
<protein>
    <submittedName>
        <fullName evidence="8">ABC-type Fe3+-hydroxamate transport system, substrate-binding protein</fullName>
    </submittedName>
</protein>
<dbReference type="RefSeq" id="WP_085493692.1">
    <property type="nucleotide sequence ID" value="NZ_FXAZ01000001.1"/>
</dbReference>
<dbReference type="SUPFAM" id="SSF53807">
    <property type="entry name" value="Helical backbone' metal receptor"/>
    <property type="match status" value="1"/>
</dbReference>
<name>A0A1X7JH24_9BACL</name>
<evidence type="ECO:0000256" key="1">
    <source>
        <dbReference type="ARBA" id="ARBA00004196"/>
    </source>
</evidence>
<evidence type="ECO:0000313" key="9">
    <source>
        <dbReference type="Proteomes" id="UP000193834"/>
    </source>
</evidence>
<feature type="domain" description="Fe/B12 periplasmic-binding" evidence="7">
    <location>
        <begin position="79"/>
        <end position="338"/>
    </location>
</feature>
<dbReference type="InterPro" id="IPR051313">
    <property type="entry name" value="Bact_iron-sidero_bind"/>
</dbReference>
<dbReference type="EMBL" id="FXAZ01000001">
    <property type="protein sequence ID" value="SMG27196.1"/>
    <property type="molecule type" value="Genomic_DNA"/>
</dbReference>
<keyword evidence="9" id="KW-1185">Reference proteome</keyword>
<sequence>MFGVKRITRKPFRALFILLMAIAVAGCGASQGATTENSPSTASASEKGQASMQESSQTEPAATKVVRDEFGEVTIPVNPKRVMGVYLEDYLTALGTSPVMQWYHPSWGKQDYLNLDVPTFDITGSMEVLLEASPDLIIVDGAVDAAKYEQYSKIAPTYRLPEAILQEPAQIVKKIAELLNMPEKGEEVMEEYTKKMNDTQDKLVQAVHEDTVAVLRLNAGDKTLALFGINNRYTGSIYSEMGLTPHPFVRDMTDSQAILSEEKIPELNADHIIIFPSNGTWASKENRDVLSLLDSPLWKSLPAVKAGHVYRAERTHWQSGAVVANMKKADDLIEWMVP</sequence>
<proteinExistence type="inferred from homology"/>
<keyword evidence="3" id="KW-0813">Transport</keyword>
<feature type="signal peptide" evidence="6">
    <location>
        <begin position="1"/>
        <end position="25"/>
    </location>
</feature>
<dbReference type="PROSITE" id="PS50983">
    <property type="entry name" value="FE_B12_PBP"/>
    <property type="match status" value="1"/>
</dbReference>
<dbReference type="Gene3D" id="3.40.50.1980">
    <property type="entry name" value="Nitrogenase molybdenum iron protein domain"/>
    <property type="match status" value="2"/>
</dbReference>